<evidence type="ECO:0000313" key="2">
    <source>
        <dbReference type="EMBL" id="ODN73194.1"/>
    </source>
</evidence>
<feature type="region of interest" description="Disordered" evidence="1">
    <location>
        <begin position="19"/>
        <end position="84"/>
    </location>
</feature>
<proteinExistence type="predicted"/>
<dbReference type="GeneID" id="30159064"/>
<comment type="caution">
    <text evidence="2">The sequence shown here is derived from an EMBL/GenBank/DDBJ whole genome shotgun (WGS) entry which is preliminary data.</text>
</comment>
<sequence>MAQLFVDEIPSADPIYVFAPIGDTRNSSSNSDPGSIHDNFPSPSPSANDDGLYESSVPASRTVFSPNPWYDSSPYTPDDTPRDVAQYTLRPSRHDGEREGNEGGQLVDILISYRTETSDIERSIRIQVSEGRTRREEYLPWIGHVYDYGAVQDSAEGSADGGGAAEGGGEAGVGVVVPAGGLYDVVRTVYEGASEDELEDAEDNAREVLWEVYCKLHEW</sequence>
<accession>A0A1E3HA67</accession>
<evidence type="ECO:0000256" key="1">
    <source>
        <dbReference type="SAM" id="MobiDB-lite"/>
    </source>
</evidence>
<organism evidence="2 3">
    <name type="scientific">Cryptococcus amylolentus CBS 6039</name>
    <dbReference type="NCBI Taxonomy" id="1295533"/>
    <lineage>
        <taxon>Eukaryota</taxon>
        <taxon>Fungi</taxon>
        <taxon>Dikarya</taxon>
        <taxon>Basidiomycota</taxon>
        <taxon>Agaricomycotina</taxon>
        <taxon>Tremellomycetes</taxon>
        <taxon>Tremellales</taxon>
        <taxon>Cryptococcaceae</taxon>
        <taxon>Cryptococcus</taxon>
    </lineage>
</organism>
<dbReference type="EMBL" id="AWGJ01000013">
    <property type="protein sequence ID" value="ODN73194.1"/>
    <property type="molecule type" value="Genomic_DNA"/>
</dbReference>
<reference evidence="2 3" key="1">
    <citation type="submission" date="2016-06" db="EMBL/GenBank/DDBJ databases">
        <title>Evolution of pathogenesis and genome organization in the Tremellales.</title>
        <authorList>
            <person name="Cuomo C."/>
            <person name="Litvintseva A."/>
            <person name="Heitman J."/>
            <person name="Chen Y."/>
            <person name="Sun S."/>
            <person name="Springer D."/>
            <person name="Dromer F."/>
            <person name="Young S."/>
            <person name="Zeng Q."/>
            <person name="Chapman S."/>
            <person name="Gujja S."/>
            <person name="Saif S."/>
            <person name="Birren B."/>
        </authorList>
    </citation>
    <scope>NUCLEOTIDE SEQUENCE [LARGE SCALE GENOMIC DNA]</scope>
    <source>
        <strain evidence="2 3">CBS 6039</strain>
    </source>
</reference>
<keyword evidence="3" id="KW-1185">Reference proteome</keyword>
<name>A0A1E3HA67_9TREE</name>
<dbReference type="Proteomes" id="UP000094065">
    <property type="component" value="Unassembled WGS sequence"/>
</dbReference>
<dbReference type="RefSeq" id="XP_018989106.1">
    <property type="nucleotide sequence ID" value="XM_019142535.1"/>
</dbReference>
<gene>
    <name evidence="2" type="ORF">L202_07755</name>
</gene>
<feature type="compositionally biased region" description="Polar residues" evidence="1">
    <location>
        <begin position="24"/>
        <end position="33"/>
    </location>
</feature>
<protein>
    <submittedName>
        <fullName evidence="2">Uncharacterized protein</fullName>
    </submittedName>
</protein>
<evidence type="ECO:0000313" key="3">
    <source>
        <dbReference type="Proteomes" id="UP000094065"/>
    </source>
</evidence>
<dbReference type="AlphaFoldDB" id="A0A1E3HA67"/>